<dbReference type="SUPFAM" id="SSF69065">
    <property type="entry name" value="RNase III domain-like"/>
    <property type="match status" value="1"/>
</dbReference>
<dbReference type="InterPro" id="IPR036389">
    <property type="entry name" value="RNase_III_sf"/>
</dbReference>
<dbReference type="Proteomes" id="UP000729357">
    <property type="component" value="Unassembled WGS sequence"/>
</dbReference>
<gene>
    <name evidence="1" type="ORF">KCU98_g5809</name>
</gene>
<dbReference type="Gene3D" id="1.10.1520.10">
    <property type="entry name" value="Ribonuclease III domain"/>
    <property type="match status" value="1"/>
</dbReference>
<proteinExistence type="predicted"/>
<name>A0A9P8FV29_AURME</name>
<dbReference type="AlphaFoldDB" id="A0A9P8FV29"/>
<protein>
    <recommendedName>
        <fullName evidence="3">RNase III domain-containing protein</fullName>
    </recommendedName>
</protein>
<feature type="non-terminal residue" evidence="1">
    <location>
        <position position="1"/>
    </location>
</feature>
<sequence length="110" mass="12316">MDFYQQQQQRQQQRTEELIGYRFRSNKHVIEALTPGVPGGNYRLAVVEDWSTMCENLLGNNNLARVTRETGLAACVMSEGLPCSNKQATTLLEVIVGAVYLDSDCDMESV</sequence>
<dbReference type="GO" id="GO:0006396">
    <property type="term" value="P:RNA processing"/>
    <property type="evidence" value="ECO:0007669"/>
    <property type="project" value="InterPro"/>
</dbReference>
<accession>A0A9P8FV29</accession>
<comment type="caution">
    <text evidence="1">The sequence shown here is derived from an EMBL/GenBank/DDBJ whole genome shotgun (WGS) entry which is preliminary data.</text>
</comment>
<evidence type="ECO:0000313" key="2">
    <source>
        <dbReference type="Proteomes" id="UP000729357"/>
    </source>
</evidence>
<dbReference type="EMBL" id="JAHFXS010000554">
    <property type="protein sequence ID" value="KAG9983860.1"/>
    <property type="molecule type" value="Genomic_DNA"/>
</dbReference>
<reference evidence="1" key="1">
    <citation type="journal article" date="2021" name="J Fungi (Basel)">
        <title>Virulence traits and population genomics of the black yeast Aureobasidium melanogenum.</title>
        <authorList>
            <person name="Cernosa A."/>
            <person name="Sun X."/>
            <person name="Gostincar C."/>
            <person name="Fang C."/>
            <person name="Gunde-Cimerman N."/>
            <person name="Song Z."/>
        </authorList>
    </citation>
    <scope>NUCLEOTIDE SEQUENCE</scope>
    <source>
        <strain evidence="1">EXF-9298</strain>
    </source>
</reference>
<organism evidence="1 2">
    <name type="scientific">Aureobasidium melanogenum</name>
    <name type="common">Aureobasidium pullulans var. melanogenum</name>
    <dbReference type="NCBI Taxonomy" id="46634"/>
    <lineage>
        <taxon>Eukaryota</taxon>
        <taxon>Fungi</taxon>
        <taxon>Dikarya</taxon>
        <taxon>Ascomycota</taxon>
        <taxon>Pezizomycotina</taxon>
        <taxon>Dothideomycetes</taxon>
        <taxon>Dothideomycetidae</taxon>
        <taxon>Dothideales</taxon>
        <taxon>Saccotheciaceae</taxon>
        <taxon>Aureobasidium</taxon>
    </lineage>
</organism>
<evidence type="ECO:0000313" key="1">
    <source>
        <dbReference type="EMBL" id="KAG9983860.1"/>
    </source>
</evidence>
<reference evidence="1" key="2">
    <citation type="submission" date="2021-08" db="EMBL/GenBank/DDBJ databases">
        <authorList>
            <person name="Gostincar C."/>
            <person name="Sun X."/>
            <person name="Song Z."/>
            <person name="Gunde-Cimerman N."/>
        </authorList>
    </citation>
    <scope>NUCLEOTIDE SEQUENCE</scope>
    <source>
        <strain evidence="1">EXF-9298</strain>
    </source>
</reference>
<keyword evidence="2" id="KW-1185">Reference proteome</keyword>
<dbReference type="GO" id="GO:0004525">
    <property type="term" value="F:ribonuclease III activity"/>
    <property type="evidence" value="ECO:0007669"/>
    <property type="project" value="InterPro"/>
</dbReference>
<evidence type="ECO:0008006" key="3">
    <source>
        <dbReference type="Google" id="ProtNLM"/>
    </source>
</evidence>